<evidence type="ECO:0000256" key="1">
    <source>
        <dbReference type="SAM" id="Phobius"/>
    </source>
</evidence>
<dbReference type="EMBL" id="JWLZ01000124">
    <property type="protein sequence ID" value="KHT64089.1"/>
    <property type="molecule type" value="Genomic_DNA"/>
</dbReference>
<evidence type="ECO:0000313" key="2">
    <source>
        <dbReference type="EMBL" id="KHT64089.1"/>
    </source>
</evidence>
<comment type="caution">
    <text evidence="2">The sequence shown here is derived from an EMBL/GenBank/DDBJ whole genome shotgun (WGS) entry which is preliminary data.</text>
</comment>
<dbReference type="RefSeq" id="WP_039460638.1">
    <property type="nucleotide sequence ID" value="NZ_JWLZ01000124.1"/>
</dbReference>
<reference evidence="2 3" key="1">
    <citation type="submission" date="2014-12" db="EMBL/GenBank/DDBJ databases">
        <title>Genome sequencing of Photobacterium gaetbulicola AD005a.</title>
        <authorList>
            <person name="Adrian T.G.S."/>
            <person name="Chan K.G."/>
        </authorList>
    </citation>
    <scope>NUCLEOTIDE SEQUENCE [LARGE SCALE GENOMIC DNA]</scope>
    <source>
        <strain evidence="2 3">AD005a</strain>
    </source>
</reference>
<feature type="transmembrane region" description="Helical" evidence="1">
    <location>
        <begin position="6"/>
        <end position="28"/>
    </location>
</feature>
<organism evidence="2 3">
    <name type="scientific">Photobacterium gaetbulicola</name>
    <dbReference type="NCBI Taxonomy" id="1295392"/>
    <lineage>
        <taxon>Bacteria</taxon>
        <taxon>Pseudomonadati</taxon>
        <taxon>Pseudomonadota</taxon>
        <taxon>Gammaproteobacteria</taxon>
        <taxon>Vibrionales</taxon>
        <taxon>Vibrionaceae</taxon>
        <taxon>Photobacterium</taxon>
    </lineage>
</organism>
<proteinExistence type="predicted"/>
<dbReference type="InterPro" id="IPR021550">
    <property type="entry name" value="DUF2897"/>
</dbReference>
<keyword evidence="1" id="KW-0472">Membrane</keyword>
<dbReference type="Proteomes" id="UP000031278">
    <property type="component" value="Unassembled WGS sequence"/>
</dbReference>
<evidence type="ECO:0000313" key="3">
    <source>
        <dbReference type="Proteomes" id="UP000031278"/>
    </source>
</evidence>
<sequence>MEWLLNPWVISIIVVSVVVSNIAALKYTANMKFGYKDKVKYMYDKNKREQELDELIEKQAANDENKDLKNLKDQA</sequence>
<protein>
    <submittedName>
        <fullName evidence="2">Succinyl-diaminopimelate desuccinylase</fullName>
    </submittedName>
</protein>
<keyword evidence="1" id="KW-1133">Transmembrane helix</keyword>
<name>A0A0B9G647_9GAMM</name>
<dbReference type="Pfam" id="PF11446">
    <property type="entry name" value="DUF2897"/>
    <property type="match status" value="1"/>
</dbReference>
<gene>
    <name evidence="2" type="ORF">RJ45_08330</name>
</gene>
<dbReference type="AlphaFoldDB" id="A0A0B9G647"/>
<accession>A0A0B9G647</accession>
<keyword evidence="1" id="KW-0812">Transmembrane</keyword>